<evidence type="ECO:0000256" key="10">
    <source>
        <dbReference type="SAM" id="Phobius"/>
    </source>
</evidence>
<feature type="transmembrane region" description="Helical" evidence="10">
    <location>
        <begin position="184"/>
        <end position="203"/>
    </location>
</feature>
<evidence type="ECO:0000256" key="3">
    <source>
        <dbReference type="ARBA" id="ARBA00022692"/>
    </source>
</evidence>
<dbReference type="Gene3D" id="2.70.150.10">
    <property type="entry name" value="Calcium-transporting ATPase, cytoplasmic transduction domain A"/>
    <property type="match status" value="1"/>
</dbReference>
<dbReference type="PANTHER" id="PTHR43294:SF21">
    <property type="entry name" value="CATION TRANSPORTING ATPASE"/>
    <property type="match status" value="1"/>
</dbReference>
<evidence type="ECO:0000259" key="11">
    <source>
        <dbReference type="SMART" id="SM00831"/>
    </source>
</evidence>
<feature type="compositionally biased region" description="Basic and acidic residues" evidence="9">
    <location>
        <begin position="24"/>
        <end position="36"/>
    </location>
</feature>
<reference evidence="12 13" key="1">
    <citation type="submission" date="2022-09" db="EMBL/GenBank/DDBJ databases">
        <authorList>
            <person name="Palmer J.M."/>
        </authorList>
    </citation>
    <scope>NUCLEOTIDE SEQUENCE [LARGE SCALE GENOMIC DNA]</scope>
    <source>
        <strain evidence="12 13">DSM 7382</strain>
    </source>
</reference>
<feature type="region of interest" description="Disordered" evidence="9">
    <location>
        <begin position="1"/>
        <end position="48"/>
    </location>
</feature>
<evidence type="ECO:0000256" key="9">
    <source>
        <dbReference type="SAM" id="MobiDB-lite"/>
    </source>
</evidence>
<dbReference type="Pfam" id="PF13246">
    <property type="entry name" value="Cation_ATPase"/>
    <property type="match status" value="1"/>
</dbReference>
<dbReference type="SUPFAM" id="SSF81660">
    <property type="entry name" value="Metal cation-transporting ATPase, ATP-binding domain N"/>
    <property type="match status" value="1"/>
</dbReference>
<dbReference type="InterPro" id="IPR044492">
    <property type="entry name" value="P_typ_ATPase_HD_dom"/>
</dbReference>
<keyword evidence="5" id="KW-0067">ATP-binding</keyword>
<evidence type="ECO:0000256" key="7">
    <source>
        <dbReference type="ARBA" id="ARBA00022989"/>
    </source>
</evidence>
<evidence type="ECO:0000313" key="13">
    <source>
        <dbReference type="Proteomes" id="UP001385951"/>
    </source>
</evidence>
<comment type="subcellular location">
    <subcellularLocation>
        <location evidence="1">Cell membrane</location>
        <topology evidence="1">Multi-pass membrane protein</topology>
    </subcellularLocation>
</comment>
<dbReference type="AlphaFoldDB" id="A0AAW0FMC8"/>
<dbReference type="GO" id="GO:0006883">
    <property type="term" value="P:intracellular sodium ion homeostasis"/>
    <property type="evidence" value="ECO:0007669"/>
    <property type="project" value="TreeGrafter"/>
</dbReference>
<dbReference type="SUPFAM" id="SSF56784">
    <property type="entry name" value="HAD-like"/>
    <property type="match status" value="1"/>
</dbReference>
<evidence type="ECO:0000256" key="6">
    <source>
        <dbReference type="ARBA" id="ARBA00022967"/>
    </source>
</evidence>
<evidence type="ECO:0000256" key="8">
    <source>
        <dbReference type="ARBA" id="ARBA00023136"/>
    </source>
</evidence>
<dbReference type="InterPro" id="IPR023298">
    <property type="entry name" value="ATPase_P-typ_TM_dom_sf"/>
</dbReference>
<dbReference type="SFLD" id="SFLDS00003">
    <property type="entry name" value="Haloacid_Dehalogenase"/>
    <property type="match status" value="1"/>
</dbReference>
<protein>
    <recommendedName>
        <fullName evidence="11">Cation-transporting P-type ATPase N-terminal domain-containing protein</fullName>
    </recommendedName>
</protein>
<keyword evidence="3 10" id="KW-0812">Transmembrane</keyword>
<feature type="transmembrane region" description="Helical" evidence="10">
    <location>
        <begin position="389"/>
        <end position="415"/>
    </location>
</feature>
<dbReference type="InterPro" id="IPR004014">
    <property type="entry name" value="ATPase_P-typ_cation-transptr_N"/>
</dbReference>
<feature type="transmembrane region" description="Helical" evidence="10">
    <location>
        <begin position="149"/>
        <end position="172"/>
    </location>
</feature>
<dbReference type="PANTHER" id="PTHR43294">
    <property type="entry name" value="SODIUM/POTASSIUM-TRANSPORTING ATPASE SUBUNIT ALPHA"/>
    <property type="match status" value="1"/>
</dbReference>
<keyword evidence="8 10" id="KW-0472">Membrane</keyword>
<name>A0AAW0FMC8_9APHY</name>
<dbReference type="InterPro" id="IPR001757">
    <property type="entry name" value="P_typ_ATPase"/>
</dbReference>
<dbReference type="SMART" id="SM00831">
    <property type="entry name" value="Cation_ATPase_N"/>
    <property type="match status" value="1"/>
</dbReference>
<dbReference type="SFLD" id="SFLDG00002">
    <property type="entry name" value="C1.7:_P-type_atpase_like"/>
    <property type="match status" value="1"/>
</dbReference>
<dbReference type="PRINTS" id="PR00119">
    <property type="entry name" value="CATATPASE"/>
</dbReference>
<dbReference type="InterPro" id="IPR023214">
    <property type="entry name" value="HAD_sf"/>
</dbReference>
<evidence type="ECO:0000313" key="12">
    <source>
        <dbReference type="EMBL" id="KAK7680149.1"/>
    </source>
</evidence>
<dbReference type="SUPFAM" id="SSF81653">
    <property type="entry name" value="Calcium ATPase, transduction domain A"/>
    <property type="match status" value="1"/>
</dbReference>
<dbReference type="NCBIfam" id="TIGR01494">
    <property type="entry name" value="ATPase_P-type"/>
    <property type="match status" value="2"/>
</dbReference>
<dbReference type="GO" id="GO:1902600">
    <property type="term" value="P:proton transmembrane transport"/>
    <property type="evidence" value="ECO:0007669"/>
    <property type="project" value="TreeGrafter"/>
</dbReference>
<keyword evidence="2" id="KW-1003">Cell membrane</keyword>
<dbReference type="InterPro" id="IPR008250">
    <property type="entry name" value="ATPase_P-typ_transduc_dom_A_sf"/>
</dbReference>
<evidence type="ECO:0000256" key="1">
    <source>
        <dbReference type="ARBA" id="ARBA00004651"/>
    </source>
</evidence>
<keyword evidence="7 10" id="KW-1133">Transmembrane helix</keyword>
<dbReference type="PROSITE" id="PS01229">
    <property type="entry name" value="COF_2"/>
    <property type="match status" value="1"/>
</dbReference>
<dbReference type="GO" id="GO:0005391">
    <property type="term" value="F:P-type sodium:potassium-exchanging transporter activity"/>
    <property type="evidence" value="ECO:0007669"/>
    <property type="project" value="TreeGrafter"/>
</dbReference>
<organism evidence="12 13">
    <name type="scientific">Cerrena zonata</name>
    <dbReference type="NCBI Taxonomy" id="2478898"/>
    <lineage>
        <taxon>Eukaryota</taxon>
        <taxon>Fungi</taxon>
        <taxon>Dikarya</taxon>
        <taxon>Basidiomycota</taxon>
        <taxon>Agaricomycotina</taxon>
        <taxon>Agaricomycetes</taxon>
        <taxon>Polyporales</taxon>
        <taxon>Cerrenaceae</taxon>
        <taxon>Cerrena</taxon>
    </lineage>
</organism>
<dbReference type="Pfam" id="PF00690">
    <property type="entry name" value="Cation_ATPase_N"/>
    <property type="match status" value="1"/>
</dbReference>
<keyword evidence="13" id="KW-1185">Reference proteome</keyword>
<evidence type="ECO:0000256" key="4">
    <source>
        <dbReference type="ARBA" id="ARBA00022741"/>
    </source>
</evidence>
<dbReference type="Pfam" id="PF00122">
    <property type="entry name" value="E1-E2_ATPase"/>
    <property type="match status" value="1"/>
</dbReference>
<dbReference type="GO" id="GO:0005886">
    <property type="term" value="C:plasma membrane"/>
    <property type="evidence" value="ECO:0007669"/>
    <property type="project" value="UniProtKB-SubCell"/>
</dbReference>
<accession>A0AAW0FMC8</accession>
<keyword evidence="4" id="KW-0547">Nucleotide-binding</keyword>
<dbReference type="Gene3D" id="3.40.50.1000">
    <property type="entry name" value="HAD superfamily/HAD-like"/>
    <property type="match status" value="1"/>
</dbReference>
<dbReference type="GO" id="GO:0030007">
    <property type="term" value="P:intracellular potassium ion homeostasis"/>
    <property type="evidence" value="ECO:0007669"/>
    <property type="project" value="TreeGrafter"/>
</dbReference>
<dbReference type="Gene3D" id="1.20.1110.10">
    <property type="entry name" value="Calcium-transporting ATPase, transmembrane domain"/>
    <property type="match status" value="1"/>
</dbReference>
<dbReference type="GO" id="GO:1990573">
    <property type="term" value="P:potassium ion import across plasma membrane"/>
    <property type="evidence" value="ECO:0007669"/>
    <property type="project" value="TreeGrafter"/>
</dbReference>
<proteinExistence type="predicted"/>
<dbReference type="InterPro" id="IPR036412">
    <property type="entry name" value="HAD-like_sf"/>
</dbReference>
<dbReference type="GO" id="GO:0016887">
    <property type="term" value="F:ATP hydrolysis activity"/>
    <property type="evidence" value="ECO:0007669"/>
    <property type="project" value="InterPro"/>
</dbReference>
<dbReference type="InterPro" id="IPR018303">
    <property type="entry name" value="ATPase_P-typ_P_site"/>
</dbReference>
<dbReference type="SUPFAM" id="SSF81665">
    <property type="entry name" value="Calcium ATPase, transmembrane domain M"/>
    <property type="match status" value="1"/>
</dbReference>
<evidence type="ECO:0000256" key="2">
    <source>
        <dbReference type="ARBA" id="ARBA00022475"/>
    </source>
</evidence>
<dbReference type="EMBL" id="JASBNA010000052">
    <property type="protein sequence ID" value="KAK7680149.1"/>
    <property type="molecule type" value="Genomic_DNA"/>
</dbReference>
<dbReference type="InterPro" id="IPR050510">
    <property type="entry name" value="Cation_transp_ATPase_P-type"/>
</dbReference>
<dbReference type="Proteomes" id="UP001385951">
    <property type="component" value="Unassembled WGS sequence"/>
</dbReference>
<dbReference type="Gene3D" id="3.40.1110.10">
    <property type="entry name" value="Calcium-transporting ATPase, cytoplasmic domain N"/>
    <property type="match status" value="1"/>
</dbReference>
<gene>
    <name evidence="12" type="ORF">QCA50_016876</name>
</gene>
<dbReference type="GO" id="GO:0005524">
    <property type="term" value="F:ATP binding"/>
    <property type="evidence" value="ECO:0007669"/>
    <property type="project" value="UniProtKB-KW"/>
</dbReference>
<feature type="transmembrane region" description="Helical" evidence="10">
    <location>
        <begin position="346"/>
        <end position="369"/>
    </location>
</feature>
<keyword evidence="6" id="KW-1278">Translocase</keyword>
<evidence type="ECO:0000256" key="5">
    <source>
        <dbReference type="ARBA" id="ARBA00022840"/>
    </source>
</evidence>
<dbReference type="InterPro" id="IPR059000">
    <property type="entry name" value="ATPase_P-type_domA"/>
</dbReference>
<dbReference type="InterPro" id="IPR023299">
    <property type="entry name" value="ATPase_P-typ_cyto_dom_N"/>
</dbReference>
<comment type="caution">
    <text evidence="12">The sequence shown here is derived from an EMBL/GenBank/DDBJ whole genome shotgun (WGS) entry which is preliminary data.</text>
</comment>
<sequence>MASVNSDFSKKRLDEDEETTVGEAQERIQFDIENPSRKRSNKPPLNRRSSIFQIKEKIAPDNVLPGVYKTVSHQIDANSQIDYSQSRKHDNAEPPLVDYTWNVEPIDQIVATLSSDAANGLTTSIANEHAKKYGENVQSKPPSNLLKKLFIYFFGGFGILLFAGGILCIVSWKPLGSPPAVANLILGIVLLVVFLSQALFNFWQDFSSSKVMDSIYDMIPLDSHVIRDGQSIIIPAKALVPGDLISIQSGDKVPADIRIFQNSNDLMLDKSVLTGESKPCFTHSNPDPLYSSNYLESNCIAMQGTSCVSGNGLGIVVSIGDATVFGQIAKMSSKPKKGLTPVQIEILRFVILTVIIIISLVVLVIILWAAWLRKDYPNWINVPTLIVDIVSVAVAFMPEGLPIALTTCLIITAGAMRKNKILCKSLSVVETLGSVSVLCSDKTGTLTKNQMFVTNVYCNKKESEPSEEKFDEGLDTLYTVAGLCNDSTSGSNLSGNATDQATFKFSEGFSLKNELSAKWFKRSELSFNSKNKFMVKLLEATSQTGWELIGLNGDPSDHYLMAIKGAPDILLNKCSLTTEAGILEPLSDEYKQNISSVQTNWAKNGRRVILLAAKVIPKETFSEQILTDSLKSTEIITDMMNEQSPELIFVGMIGLCDPPRDGIRDTTESLKSAGIKIVMITGDFELTAVSIGKLCGIVSDNEGVDNIGDLDKQYYVDQKAKELPNLENEIDRAIAISGHDMNFLNDNQWDQLTNYKEIIFARTTPEQKLMIVNQFQKRKHIVGMIGDGINDAPSLRAADVGISLKDGCDIAKEASDLVLLECYNISL</sequence>
<dbReference type="SFLD" id="SFLDF00027">
    <property type="entry name" value="p-type_atpase"/>
    <property type="match status" value="1"/>
</dbReference>
<dbReference type="PROSITE" id="PS00154">
    <property type="entry name" value="ATPASE_E1_E2"/>
    <property type="match status" value="1"/>
</dbReference>
<dbReference type="PRINTS" id="PR00121">
    <property type="entry name" value="NAKATPASE"/>
</dbReference>
<dbReference type="GO" id="GO:0036376">
    <property type="term" value="P:sodium ion export across plasma membrane"/>
    <property type="evidence" value="ECO:0007669"/>
    <property type="project" value="TreeGrafter"/>
</dbReference>
<feature type="domain" description="Cation-transporting P-type ATPase N-terminal" evidence="11">
    <location>
        <begin position="100"/>
        <end position="173"/>
    </location>
</feature>